<reference evidence="16" key="2">
    <citation type="submission" date="2025-08" db="UniProtKB">
        <authorList>
            <consortium name="Ensembl"/>
        </authorList>
    </citation>
    <scope>IDENTIFICATION</scope>
    <source>
        <strain evidence="16">Thoroughbred</strain>
    </source>
</reference>
<evidence type="ECO:0000256" key="3">
    <source>
        <dbReference type="ARBA" id="ARBA00022538"/>
    </source>
</evidence>
<keyword evidence="11" id="KW-0407">Ion channel</keyword>
<dbReference type="SUPFAM" id="SSF51206">
    <property type="entry name" value="cAMP-binding domain-like"/>
    <property type="match status" value="1"/>
</dbReference>
<dbReference type="InterPro" id="IPR005821">
    <property type="entry name" value="Ion_trans_dom"/>
</dbReference>
<name>A0A5F5PEW9_HORSE</name>
<dbReference type="FunFam" id="2.60.120.10:FF:000011">
    <property type="entry name" value="Potassium channel, voltage-gated eag-related subfamily H, member 7"/>
    <property type="match status" value="1"/>
</dbReference>
<evidence type="ECO:0000256" key="6">
    <source>
        <dbReference type="ARBA" id="ARBA00022882"/>
    </source>
</evidence>
<evidence type="ECO:0000256" key="12">
    <source>
        <dbReference type="ARBA" id="ARBA00034430"/>
    </source>
</evidence>
<evidence type="ECO:0000256" key="2">
    <source>
        <dbReference type="ARBA" id="ARBA00022448"/>
    </source>
</evidence>
<evidence type="ECO:0000256" key="14">
    <source>
        <dbReference type="SAM" id="Phobius"/>
    </source>
</evidence>
<dbReference type="Pfam" id="PF00027">
    <property type="entry name" value="cNMP_binding"/>
    <property type="match status" value="1"/>
</dbReference>
<dbReference type="Gene3D" id="3.30.450.20">
    <property type="entry name" value="PAS domain"/>
    <property type="match status" value="1"/>
</dbReference>
<dbReference type="GO" id="GO:0034702">
    <property type="term" value="C:monoatomic ion channel complex"/>
    <property type="evidence" value="ECO:0007669"/>
    <property type="project" value="UniProtKB-KW"/>
</dbReference>
<keyword evidence="2" id="KW-0813">Transport</keyword>
<dbReference type="AlphaFoldDB" id="A0A5F5PEW9"/>
<feature type="transmembrane region" description="Helical" evidence="14">
    <location>
        <begin position="398"/>
        <end position="426"/>
    </location>
</feature>
<keyword evidence="7" id="KW-0630">Potassium</keyword>
<dbReference type="Gene3D" id="2.60.120.10">
    <property type="entry name" value="Jelly Rolls"/>
    <property type="match status" value="1"/>
</dbReference>
<keyword evidence="9" id="KW-0406">Ion transport</keyword>
<keyword evidence="4 14" id="KW-0812">Transmembrane</keyword>
<dbReference type="Pfam" id="PF13426">
    <property type="entry name" value="PAS_9"/>
    <property type="match status" value="1"/>
</dbReference>
<feature type="region of interest" description="Disordered" evidence="13">
    <location>
        <begin position="711"/>
        <end position="733"/>
    </location>
</feature>
<dbReference type="Pfam" id="PF00520">
    <property type="entry name" value="Ion_trans"/>
    <property type="match status" value="1"/>
</dbReference>
<evidence type="ECO:0000256" key="5">
    <source>
        <dbReference type="ARBA" id="ARBA00022826"/>
    </source>
</evidence>
<dbReference type="PRINTS" id="PR01463">
    <property type="entry name" value="EAGCHANLFMLY"/>
</dbReference>
<dbReference type="Ensembl" id="ENSECAT00000069562.2">
    <property type="protein sequence ID" value="ENSECAP00000046921.1"/>
    <property type="gene ID" value="ENSECAG00000021772.4"/>
</dbReference>
<dbReference type="PANTHER" id="PTHR10217:SF468">
    <property type="entry name" value="POTASSIUM VOLTAGE-GATED CHANNEL SUBFAMILY H MEMBER 6"/>
    <property type="match status" value="1"/>
</dbReference>
<feature type="transmembrane region" description="Helical" evidence="14">
    <location>
        <begin position="261"/>
        <end position="282"/>
    </location>
</feature>
<keyword evidence="17" id="KW-1185">Reference proteome</keyword>
<feature type="domain" description="Cyclic nucleotide-binding" evidence="15">
    <location>
        <begin position="541"/>
        <end position="641"/>
    </location>
</feature>
<dbReference type="SUPFAM" id="SSF81324">
    <property type="entry name" value="Voltage-gated potassium channels"/>
    <property type="match status" value="1"/>
</dbReference>
<dbReference type="Gene3D" id="1.10.287.70">
    <property type="match status" value="1"/>
</dbReference>
<dbReference type="ExpressionAtlas" id="A0A5F5PEW9">
    <property type="expression patterns" value="baseline"/>
</dbReference>
<keyword evidence="6" id="KW-0851">Voltage-gated channel</keyword>
<dbReference type="InterPro" id="IPR035965">
    <property type="entry name" value="PAS-like_dom_sf"/>
</dbReference>
<dbReference type="SUPFAM" id="SSF55785">
    <property type="entry name" value="PYP-like sensor domain (PAS domain)"/>
    <property type="match status" value="1"/>
</dbReference>
<evidence type="ECO:0000256" key="10">
    <source>
        <dbReference type="ARBA" id="ARBA00023136"/>
    </source>
</evidence>
<reference evidence="16 17" key="1">
    <citation type="journal article" date="2009" name="Science">
        <title>Genome sequence, comparative analysis, and population genetics of the domestic horse.</title>
        <authorList>
            <consortium name="Broad Institute Genome Sequencing Platform"/>
            <consortium name="Broad Institute Whole Genome Assembly Team"/>
            <person name="Wade C.M."/>
            <person name="Giulotto E."/>
            <person name="Sigurdsson S."/>
            <person name="Zoli M."/>
            <person name="Gnerre S."/>
            <person name="Imsland F."/>
            <person name="Lear T.L."/>
            <person name="Adelson D.L."/>
            <person name="Bailey E."/>
            <person name="Bellone R.R."/>
            <person name="Bloecker H."/>
            <person name="Distl O."/>
            <person name="Edgar R.C."/>
            <person name="Garber M."/>
            <person name="Leeb T."/>
            <person name="Mauceli E."/>
            <person name="MacLeod J.N."/>
            <person name="Penedo M.C.T."/>
            <person name="Raison J.M."/>
            <person name="Sharpe T."/>
            <person name="Vogel J."/>
            <person name="Andersson L."/>
            <person name="Antczak D.F."/>
            <person name="Biagi T."/>
            <person name="Binns M.M."/>
            <person name="Chowdhary B.P."/>
            <person name="Coleman S.J."/>
            <person name="Della Valle G."/>
            <person name="Fryc S."/>
            <person name="Guerin G."/>
            <person name="Hasegawa T."/>
            <person name="Hill E.W."/>
            <person name="Jurka J."/>
            <person name="Kiialainen A."/>
            <person name="Lindgren G."/>
            <person name="Liu J."/>
            <person name="Magnani E."/>
            <person name="Mickelson J.R."/>
            <person name="Murray J."/>
            <person name="Nergadze S.G."/>
            <person name="Onofrio R."/>
            <person name="Pedroni S."/>
            <person name="Piras M.F."/>
            <person name="Raudsepp T."/>
            <person name="Rocchi M."/>
            <person name="Roeed K.H."/>
            <person name="Ryder O.A."/>
            <person name="Searle S."/>
            <person name="Skow L."/>
            <person name="Swinburne J.E."/>
            <person name="Syvaenen A.C."/>
            <person name="Tozaki T."/>
            <person name="Valberg S.J."/>
            <person name="Vaudin M."/>
            <person name="White J.R."/>
            <person name="Zody M.C."/>
            <person name="Lander E.S."/>
            <person name="Lindblad-Toh K."/>
        </authorList>
    </citation>
    <scope>NUCLEOTIDE SEQUENCE [LARGE SCALE GENOMIC DNA]</scope>
    <source>
        <strain evidence="16 17">Thoroughbred</strain>
    </source>
</reference>
<keyword evidence="5" id="KW-0631">Potassium channel</keyword>
<dbReference type="FunFam" id="1.10.287.70:FF:000159">
    <property type="entry name" value="Potassium voltage-gated channel, subfamily H (eag-related), member 6"/>
    <property type="match status" value="1"/>
</dbReference>
<accession>A0A5F5PEW9</accession>
<dbReference type="FunFam" id="1.10.1200.260:FF:000001">
    <property type="entry name" value="Potassium voltage-gated channel subfamily H member 7"/>
    <property type="match status" value="1"/>
</dbReference>
<feature type="transmembrane region" description="Helical" evidence="14">
    <location>
        <begin position="438"/>
        <end position="462"/>
    </location>
</feature>
<proteinExistence type="predicted"/>
<protein>
    <submittedName>
        <fullName evidence="16">Potassium voltage-gated channel subfamily H member 6</fullName>
    </submittedName>
</protein>
<dbReference type="CDD" id="cd00038">
    <property type="entry name" value="CAP_ED"/>
    <property type="match status" value="1"/>
</dbReference>
<evidence type="ECO:0000256" key="11">
    <source>
        <dbReference type="ARBA" id="ARBA00023303"/>
    </source>
</evidence>
<dbReference type="InterPro" id="IPR018490">
    <property type="entry name" value="cNMP-bd_dom_sf"/>
</dbReference>
<feature type="compositionally biased region" description="Polar residues" evidence="13">
    <location>
        <begin position="796"/>
        <end position="815"/>
    </location>
</feature>
<dbReference type="VGNC" id="VGNC:49353">
    <property type="gene designation" value="KCNH6"/>
</dbReference>
<dbReference type="InterPro" id="IPR000014">
    <property type="entry name" value="PAS"/>
</dbReference>
<comment type="catalytic activity">
    <reaction evidence="12">
        <text>K(+)(in) = K(+)(out)</text>
        <dbReference type="Rhea" id="RHEA:29463"/>
        <dbReference type="ChEBI" id="CHEBI:29103"/>
    </reaction>
</comment>
<organism evidence="16 17">
    <name type="scientific">Equus caballus</name>
    <name type="common">Horse</name>
    <dbReference type="NCBI Taxonomy" id="9796"/>
    <lineage>
        <taxon>Eukaryota</taxon>
        <taxon>Metazoa</taxon>
        <taxon>Chordata</taxon>
        <taxon>Craniata</taxon>
        <taxon>Vertebrata</taxon>
        <taxon>Euteleostomi</taxon>
        <taxon>Mammalia</taxon>
        <taxon>Eutheria</taxon>
        <taxon>Laurasiatheria</taxon>
        <taxon>Perissodactyla</taxon>
        <taxon>Equidae</taxon>
        <taxon>Equus</taxon>
    </lineage>
</organism>
<evidence type="ECO:0000256" key="13">
    <source>
        <dbReference type="SAM" id="MobiDB-lite"/>
    </source>
</evidence>
<sequence>MPVRRGHVAPQNTYLDTIIRKFEGQSRKFLIANAQMENCAIIYCNDGFCELFGYSRVEVMQRPCTCDFLTGPNTPRSAMSRLAQALLGAEECKVDILYYRKDASSFRCLVDVVPIKNEDGAVIMFILNFEDLAQLLAKRGSRSLSQRLLSQSFLGSEGSHGRPGAQGPGAGRVKYRTVSQIPQFTLNFVEFNLEKHRSGSTTEIEIIAPHKVVERTQNVTEKVTQVLSLGADVLPEYKLQAPRIHRGTLLHYSPFKAVWDWLILLLVIYTAVFTPYSAAFLLSDQDESQRGDCGYTCSPLTVVDLIVDIMFVVDIVINFRTTYVNTNDEVVSHPRRIAVHYFKGWFLIDMVAAIPFDLLIFHTGSDETTTLIGLLKTARLLRLVRVARKLDRYSEYGAAVLFLLMCTFALIAHWLACICSLTSVGFGNVSPNTNSEKVFSICVMLIGSLMYASIFGNVSAIIQRLYSGTARYHTQMLRVKEFIRFHQIPNPLRQRLEEYFQHAWSYTNGIDMNAVLKGFPECLQADICLHLHRALLQHCPAFRGASKGCLRALAVKFKTTHAPPGDTLVHLGDVLSTLYFISRGSIEILRDDMVVAILGKNDIFGEPVSLHARPGKSSADVRALTYCDLHKIQRADLLEVLDMYPTFADSFWSKLEVTFNLRDADGGLQSSPQQAPVSQDHRGFFLSDKQTGAAPSLSISDASGLWPELLQQVPPRPRHSPPNPQGDPDCWPRELGSRLEQLQAQMNRLESRMSSDLSRILQLLQQPLPQGHTGYILGAPASNDLALFPAASVTQSPETRLSQGSLSPAQTQSSGDLDKCGPKHRNSSSRLPNLITAMDKTLTLSSEQEQPEEFLPPLASPLCPLEVQGLVCGARFPSLPEHLSSVPKQLEFQRHGSDPGFAGSSH</sequence>
<keyword evidence="8 14" id="KW-1133">Transmembrane helix</keyword>
<dbReference type="PROSITE" id="PS50042">
    <property type="entry name" value="CNMP_BINDING_3"/>
    <property type="match status" value="1"/>
</dbReference>
<evidence type="ECO:0000313" key="18">
    <source>
        <dbReference type="VGNC" id="VGNC:49353"/>
    </source>
</evidence>
<reference evidence="16" key="3">
    <citation type="submission" date="2025-09" db="UniProtKB">
        <authorList>
            <consortium name="Ensembl"/>
        </authorList>
    </citation>
    <scope>IDENTIFICATION</scope>
    <source>
        <strain evidence="16">Thoroughbred</strain>
    </source>
</reference>
<evidence type="ECO:0000256" key="7">
    <source>
        <dbReference type="ARBA" id="ARBA00022958"/>
    </source>
</evidence>
<dbReference type="SMART" id="SM00100">
    <property type="entry name" value="cNMP"/>
    <property type="match status" value="1"/>
</dbReference>
<evidence type="ECO:0000313" key="16">
    <source>
        <dbReference type="Ensembl" id="ENSECAP00000046921.1"/>
    </source>
</evidence>
<comment type="subcellular location">
    <subcellularLocation>
        <location evidence="1">Membrane</location>
        <topology evidence="1">Multi-pass membrane protein</topology>
    </subcellularLocation>
</comment>
<keyword evidence="3" id="KW-0633">Potassium transport</keyword>
<dbReference type="GO" id="GO:0005249">
    <property type="term" value="F:voltage-gated potassium channel activity"/>
    <property type="evidence" value="ECO:0007669"/>
    <property type="project" value="InterPro"/>
</dbReference>
<evidence type="ECO:0000256" key="1">
    <source>
        <dbReference type="ARBA" id="ARBA00004141"/>
    </source>
</evidence>
<dbReference type="PANTHER" id="PTHR10217">
    <property type="entry name" value="VOLTAGE AND LIGAND GATED POTASSIUM CHANNEL"/>
    <property type="match status" value="1"/>
</dbReference>
<dbReference type="FunFam" id="3.30.450.20:FF:000001">
    <property type="entry name" value="Potassium voltage-gated channel subfamily H member 7"/>
    <property type="match status" value="1"/>
</dbReference>
<evidence type="ECO:0000256" key="4">
    <source>
        <dbReference type="ARBA" id="ARBA00022692"/>
    </source>
</evidence>
<dbReference type="InterPro" id="IPR014710">
    <property type="entry name" value="RmlC-like_jellyroll"/>
</dbReference>
<dbReference type="Proteomes" id="UP000002281">
    <property type="component" value="Chromosome 11"/>
</dbReference>
<dbReference type="InterPro" id="IPR000595">
    <property type="entry name" value="cNMP-bd_dom"/>
</dbReference>
<dbReference type="Bgee" id="ENSECAG00000021772">
    <property type="expression patterns" value="Expressed in retina and 12 other cell types or tissues"/>
</dbReference>
<keyword evidence="10 14" id="KW-0472">Membrane</keyword>
<gene>
    <name evidence="16 18" type="primary">KCNH6</name>
</gene>
<feature type="region of interest" description="Disordered" evidence="13">
    <location>
        <begin position="796"/>
        <end position="834"/>
    </location>
</feature>
<dbReference type="Gene3D" id="1.10.1200.260">
    <property type="match status" value="1"/>
</dbReference>
<evidence type="ECO:0000313" key="17">
    <source>
        <dbReference type="Proteomes" id="UP000002281"/>
    </source>
</evidence>
<evidence type="ECO:0000259" key="15">
    <source>
        <dbReference type="PROSITE" id="PS50042"/>
    </source>
</evidence>
<evidence type="ECO:0000256" key="8">
    <source>
        <dbReference type="ARBA" id="ARBA00022989"/>
    </source>
</evidence>
<dbReference type="NCBIfam" id="TIGR00229">
    <property type="entry name" value="sensory_box"/>
    <property type="match status" value="1"/>
</dbReference>
<dbReference type="GeneTree" id="ENSGT00940000157790"/>
<dbReference type="CDD" id="cd00130">
    <property type="entry name" value="PAS"/>
    <property type="match status" value="1"/>
</dbReference>
<dbReference type="InterPro" id="IPR050818">
    <property type="entry name" value="KCNH_animal-type"/>
</dbReference>
<evidence type="ECO:0000256" key="9">
    <source>
        <dbReference type="ARBA" id="ARBA00023065"/>
    </source>
</evidence>
<dbReference type="InterPro" id="IPR003938">
    <property type="entry name" value="K_chnl_volt-dep_EAG/ELK/ERG"/>
</dbReference>